<accession>A0A1I7GCB0</accession>
<dbReference type="Gene3D" id="3.40.50.360">
    <property type="match status" value="1"/>
</dbReference>
<name>A0A1I7GCB0_9FIRM</name>
<keyword evidence="3" id="KW-1185">Reference proteome</keyword>
<dbReference type="GO" id="GO:0010181">
    <property type="term" value="F:FMN binding"/>
    <property type="evidence" value="ECO:0007669"/>
    <property type="project" value="InterPro"/>
</dbReference>
<dbReference type="InterPro" id="IPR008254">
    <property type="entry name" value="Flavodoxin/NO_synth"/>
</dbReference>
<dbReference type="EMBL" id="FPBT01000006">
    <property type="protein sequence ID" value="SFU45981.1"/>
    <property type="molecule type" value="Genomic_DNA"/>
</dbReference>
<dbReference type="InterPro" id="IPR029039">
    <property type="entry name" value="Flavoprotein-like_sf"/>
</dbReference>
<dbReference type="STRING" id="155865.SAMN05216515_1078"/>
<dbReference type="AlphaFoldDB" id="A0A1I7GCB0"/>
<dbReference type="PANTHER" id="PTHR38030:SF2">
    <property type="entry name" value="PROTOPORPHYRINOGEN IX DEHYDROGENASE [QUINONE]"/>
    <property type="match status" value="1"/>
</dbReference>
<dbReference type="GO" id="GO:0070819">
    <property type="term" value="F:menaquinone-dependent protoporphyrinogen oxidase activity"/>
    <property type="evidence" value="ECO:0007669"/>
    <property type="project" value="TreeGrafter"/>
</dbReference>
<feature type="domain" description="Flavodoxin-like" evidence="1">
    <location>
        <begin position="4"/>
        <end position="136"/>
    </location>
</feature>
<evidence type="ECO:0000313" key="2">
    <source>
        <dbReference type="EMBL" id="SFU45981.1"/>
    </source>
</evidence>
<gene>
    <name evidence="2" type="ORF">SAMN05216508_1068</name>
</gene>
<dbReference type="OrthoDB" id="2146857at2"/>
<dbReference type="Proteomes" id="UP000198817">
    <property type="component" value="Unassembled WGS sequence"/>
</dbReference>
<dbReference type="Pfam" id="PF12724">
    <property type="entry name" value="Flavodoxin_5"/>
    <property type="match status" value="1"/>
</dbReference>
<sequence length="176" mass="19637">MKKIAVIYSSKHGAAKQYAEWIAQDTGADLFSADGLKPRDVADYDILVYGGGIYSGGIRNLDFIRKNIRKKFDGKEILCFGVGITIDNAANREQADDINFTKQMADVPHWYFPGAFDPAKQKGLDRRIVAWVRKMIDDGDANSFGATLAGYFDHGCDLVDRNRIKPMVERIRALSA</sequence>
<evidence type="ECO:0000259" key="1">
    <source>
        <dbReference type="PROSITE" id="PS50902"/>
    </source>
</evidence>
<organism evidence="2 3">
    <name type="scientific">Eubacterium pyruvativorans</name>
    <dbReference type="NCBI Taxonomy" id="155865"/>
    <lineage>
        <taxon>Bacteria</taxon>
        <taxon>Bacillati</taxon>
        <taxon>Bacillota</taxon>
        <taxon>Clostridia</taxon>
        <taxon>Eubacteriales</taxon>
        <taxon>Eubacteriaceae</taxon>
        <taxon>Eubacterium</taxon>
    </lineage>
</organism>
<dbReference type="GO" id="GO:0006783">
    <property type="term" value="P:heme biosynthetic process"/>
    <property type="evidence" value="ECO:0007669"/>
    <property type="project" value="TreeGrafter"/>
</dbReference>
<dbReference type="GO" id="GO:0016651">
    <property type="term" value="F:oxidoreductase activity, acting on NAD(P)H"/>
    <property type="evidence" value="ECO:0007669"/>
    <property type="project" value="UniProtKB-ARBA"/>
</dbReference>
<proteinExistence type="predicted"/>
<evidence type="ECO:0000313" key="3">
    <source>
        <dbReference type="Proteomes" id="UP000198817"/>
    </source>
</evidence>
<dbReference type="SUPFAM" id="SSF52218">
    <property type="entry name" value="Flavoproteins"/>
    <property type="match status" value="1"/>
</dbReference>
<dbReference type="PANTHER" id="PTHR38030">
    <property type="entry name" value="PROTOPORPHYRINOGEN IX DEHYDROGENASE [MENAQUINONE]"/>
    <property type="match status" value="1"/>
</dbReference>
<dbReference type="InterPro" id="IPR052200">
    <property type="entry name" value="Protoporphyrinogen_IX_DH"/>
</dbReference>
<dbReference type="InterPro" id="IPR026816">
    <property type="entry name" value="Flavodoxin_dom"/>
</dbReference>
<dbReference type="PROSITE" id="PS50902">
    <property type="entry name" value="FLAVODOXIN_LIKE"/>
    <property type="match status" value="1"/>
</dbReference>
<reference evidence="2 3" key="1">
    <citation type="submission" date="2016-10" db="EMBL/GenBank/DDBJ databases">
        <authorList>
            <person name="de Groot N.N."/>
        </authorList>
    </citation>
    <scope>NUCLEOTIDE SEQUENCE [LARGE SCALE GENOMIC DNA]</scope>
    <source>
        <strain evidence="2 3">KHGC13</strain>
    </source>
</reference>
<dbReference type="RefSeq" id="WP_090470649.1">
    <property type="nucleotide sequence ID" value="NZ_CACWQI010000018.1"/>
</dbReference>
<protein>
    <submittedName>
        <fullName evidence="2">Flavodoxin domain-containing protein</fullName>
    </submittedName>
</protein>